<evidence type="ECO:0000313" key="3">
    <source>
        <dbReference type="Proteomes" id="UP000238274"/>
    </source>
</evidence>
<keyword evidence="3" id="KW-1185">Reference proteome</keyword>
<evidence type="ECO:0000256" key="1">
    <source>
        <dbReference type="SAM" id="MobiDB-lite"/>
    </source>
</evidence>
<feature type="non-terminal residue" evidence="2">
    <location>
        <position position="1"/>
    </location>
</feature>
<protein>
    <submittedName>
        <fullName evidence="2">Uncharacterized protein</fullName>
    </submittedName>
</protein>
<organism evidence="2 3">
    <name type="scientific">Puccinia striiformis</name>
    <dbReference type="NCBI Taxonomy" id="27350"/>
    <lineage>
        <taxon>Eukaryota</taxon>
        <taxon>Fungi</taxon>
        <taxon>Dikarya</taxon>
        <taxon>Basidiomycota</taxon>
        <taxon>Pucciniomycotina</taxon>
        <taxon>Pucciniomycetes</taxon>
        <taxon>Pucciniales</taxon>
        <taxon>Pucciniaceae</taxon>
        <taxon>Puccinia</taxon>
    </lineage>
</organism>
<reference evidence="3" key="3">
    <citation type="journal article" date="2018" name="Mol. Plant Microbe Interact.">
        <title>Genome sequence resources for the wheat stripe rust pathogen (Puccinia striiformis f. sp. tritici) and the barley stripe rust pathogen (Puccinia striiformis f. sp. hordei).</title>
        <authorList>
            <person name="Xia C."/>
            <person name="Wang M."/>
            <person name="Yin C."/>
            <person name="Cornejo O.E."/>
            <person name="Hulbert S.H."/>
            <person name="Chen X."/>
        </authorList>
    </citation>
    <scope>NUCLEOTIDE SEQUENCE [LARGE SCALE GENOMIC DNA]</scope>
    <source>
        <strain evidence="3">93TX-2</strain>
    </source>
</reference>
<sequence length="374" mass="41291">ILEPIPPAMLLTYILMAFYVFHHHMVSAALSVPLAKAPLENTATATVGRGSWFRRSVDQSSEIKEVLAVKDLEDFAQESGSDVIKKEFSPQDNSSTRNTLVSKGDYSAHQEKDQVYEWSPEMGPLMEYTHLYKVGPGEIDEVTWYGTPWKISHPVGQEYTLLSHHELSKNSESYGYTSSGVTQIIQYCESQPTGKIISTGGAMDSTLVNEPLTKNVHVKPYIGEFLIPKLASSNRAAQRREKGIEMTQSIAGGTSVLESAWNIEVPIVNRGQLVETATSILMAFYALHHRMVSVALAVPLAETPLGDTAIAIAGYGRRCRRSVERSSEIKEVLAAKDIENSAQETGSDVIKKESCKLLFHKSSELPSQNRKFGN</sequence>
<accession>A0A2S4V627</accession>
<gene>
    <name evidence="2" type="ORF">PSHT_11000</name>
</gene>
<name>A0A2S4V627_9BASI</name>
<proteinExistence type="predicted"/>
<dbReference type="VEuPathDB" id="FungiDB:PSHT_11000"/>
<dbReference type="Proteomes" id="UP000238274">
    <property type="component" value="Unassembled WGS sequence"/>
</dbReference>
<comment type="caution">
    <text evidence="2">The sequence shown here is derived from an EMBL/GenBank/DDBJ whole genome shotgun (WGS) entry which is preliminary data.</text>
</comment>
<feature type="region of interest" description="Disordered" evidence="1">
    <location>
        <begin position="83"/>
        <end position="103"/>
    </location>
</feature>
<reference evidence="3" key="2">
    <citation type="journal article" date="2018" name="BMC Genomics">
        <title>Genomic insights into host adaptation between the wheat stripe rust pathogen (Puccinia striiformis f. sp. tritici) and the barley stripe rust pathogen (Puccinia striiformis f. sp. hordei).</title>
        <authorList>
            <person name="Xia C."/>
            <person name="Wang M."/>
            <person name="Yin C."/>
            <person name="Cornejo O.E."/>
            <person name="Hulbert S.H."/>
            <person name="Chen X."/>
        </authorList>
    </citation>
    <scope>NUCLEOTIDE SEQUENCE [LARGE SCALE GENOMIC DNA]</scope>
    <source>
        <strain evidence="3">93TX-2</strain>
    </source>
</reference>
<feature type="compositionally biased region" description="Polar residues" evidence="1">
    <location>
        <begin position="90"/>
        <end position="101"/>
    </location>
</feature>
<dbReference type="AlphaFoldDB" id="A0A2S4V627"/>
<dbReference type="VEuPathDB" id="FungiDB:PSTT_12928"/>
<reference evidence="2 3" key="1">
    <citation type="submission" date="2017-12" db="EMBL/GenBank/DDBJ databases">
        <title>Gene loss provides genomic basis for host adaptation in cereal stripe rust fungi.</title>
        <authorList>
            <person name="Xia C."/>
        </authorList>
    </citation>
    <scope>NUCLEOTIDE SEQUENCE [LARGE SCALE GENOMIC DNA]</scope>
    <source>
        <strain evidence="2 3">93TX-2</strain>
    </source>
</reference>
<evidence type="ECO:0000313" key="2">
    <source>
        <dbReference type="EMBL" id="POW04964.1"/>
    </source>
</evidence>
<dbReference type="EMBL" id="PKSM01000177">
    <property type="protein sequence ID" value="POW04964.1"/>
    <property type="molecule type" value="Genomic_DNA"/>
</dbReference>